<name>A0A426ZRX2_ENSVE</name>
<feature type="transmembrane region" description="Helical" evidence="1">
    <location>
        <begin position="173"/>
        <end position="195"/>
    </location>
</feature>
<accession>A0A426ZRX2</accession>
<keyword evidence="1" id="KW-0812">Transmembrane</keyword>
<evidence type="ECO:0000313" key="2">
    <source>
        <dbReference type="EMBL" id="RRT66661.1"/>
    </source>
</evidence>
<gene>
    <name evidence="2" type="ORF">B296_00040036</name>
</gene>
<feature type="non-terminal residue" evidence="2">
    <location>
        <position position="225"/>
    </location>
</feature>
<comment type="caution">
    <text evidence="2">The sequence shown here is derived from an EMBL/GenBank/DDBJ whole genome shotgun (WGS) entry which is preliminary data.</text>
</comment>
<evidence type="ECO:0000256" key="1">
    <source>
        <dbReference type="SAM" id="Phobius"/>
    </source>
</evidence>
<dbReference type="AlphaFoldDB" id="A0A426ZRX2"/>
<proteinExistence type="predicted"/>
<dbReference type="Proteomes" id="UP000287651">
    <property type="component" value="Unassembled WGS sequence"/>
</dbReference>
<protein>
    <submittedName>
        <fullName evidence="2">Uncharacterized protein</fullName>
    </submittedName>
</protein>
<keyword evidence="1" id="KW-0472">Membrane</keyword>
<feature type="transmembrane region" description="Helical" evidence="1">
    <location>
        <begin position="68"/>
        <end position="87"/>
    </location>
</feature>
<keyword evidence="1" id="KW-1133">Transmembrane helix</keyword>
<reference evidence="2 3" key="1">
    <citation type="journal article" date="2014" name="Agronomy (Basel)">
        <title>A Draft Genome Sequence for Ensete ventricosum, the Drought-Tolerant Tree Against Hunger.</title>
        <authorList>
            <person name="Harrison J."/>
            <person name="Moore K.A."/>
            <person name="Paszkiewicz K."/>
            <person name="Jones T."/>
            <person name="Grant M."/>
            <person name="Ambacheew D."/>
            <person name="Muzemil S."/>
            <person name="Studholme D.J."/>
        </authorList>
    </citation>
    <scope>NUCLEOTIDE SEQUENCE [LARGE SCALE GENOMIC DNA]</scope>
</reference>
<dbReference type="EMBL" id="AMZH03005347">
    <property type="protein sequence ID" value="RRT66661.1"/>
    <property type="molecule type" value="Genomic_DNA"/>
</dbReference>
<organism evidence="2 3">
    <name type="scientific">Ensete ventricosum</name>
    <name type="common">Abyssinian banana</name>
    <name type="synonym">Musa ensete</name>
    <dbReference type="NCBI Taxonomy" id="4639"/>
    <lineage>
        <taxon>Eukaryota</taxon>
        <taxon>Viridiplantae</taxon>
        <taxon>Streptophyta</taxon>
        <taxon>Embryophyta</taxon>
        <taxon>Tracheophyta</taxon>
        <taxon>Spermatophyta</taxon>
        <taxon>Magnoliopsida</taxon>
        <taxon>Liliopsida</taxon>
        <taxon>Zingiberales</taxon>
        <taxon>Musaceae</taxon>
        <taxon>Ensete</taxon>
    </lineage>
</organism>
<sequence length="225" mass="24947">GLIMDEIAKMESHLSSAVAFMEGGIQDACDDACSICLEAFCESDPLTIGGTLDIFFSNLLLVAGMSQIYSVFLNGIVFLAFSVITVLPGSLKSCQPYEVKHFMSKVILGLYICECPCVYFDSLCCSNHHFHIGHLPANHLKFAKMDQGHRTSNPFQDPRSLCLNAVSMRYFEAYSYSACSLGMQMLIVSFALWTIRYKESITKSTQGWRVRLFSRNGPVADVGSE</sequence>
<feature type="non-terminal residue" evidence="2">
    <location>
        <position position="1"/>
    </location>
</feature>
<evidence type="ECO:0000313" key="3">
    <source>
        <dbReference type="Proteomes" id="UP000287651"/>
    </source>
</evidence>